<protein>
    <submittedName>
        <fullName evidence="1">Uncharacterized protein</fullName>
    </submittedName>
</protein>
<keyword evidence="2" id="KW-1185">Reference proteome</keyword>
<evidence type="ECO:0000313" key="2">
    <source>
        <dbReference type="Proteomes" id="UP000831701"/>
    </source>
</evidence>
<evidence type="ECO:0000313" key="1">
    <source>
        <dbReference type="EMBL" id="KAI3363350.1"/>
    </source>
</evidence>
<dbReference type="EMBL" id="CM041544">
    <property type="protein sequence ID" value="KAI3363350.1"/>
    <property type="molecule type" value="Genomic_DNA"/>
</dbReference>
<dbReference type="Proteomes" id="UP000831701">
    <property type="component" value="Chromosome 14"/>
</dbReference>
<accession>A0ACB8W5R3</accession>
<gene>
    <name evidence="1" type="ORF">L3Q82_011974</name>
</gene>
<reference evidence="1" key="1">
    <citation type="submission" date="2022-04" db="EMBL/GenBank/DDBJ databases">
        <title>Jade perch genome.</title>
        <authorList>
            <person name="Chao B."/>
        </authorList>
    </citation>
    <scope>NUCLEOTIDE SEQUENCE</scope>
    <source>
        <strain evidence="1">CB-2022</strain>
    </source>
</reference>
<name>A0ACB8W5R3_9TELE</name>
<comment type="caution">
    <text evidence="1">The sequence shown here is derived from an EMBL/GenBank/DDBJ whole genome shotgun (WGS) entry which is preliminary data.</text>
</comment>
<proteinExistence type="predicted"/>
<sequence length="543" mass="61035">MESAGNGSDADYRSQLPVLYNDSSFCRNFTEGANGTGLAAEARCDAERGLTGSLDDDANPVIIAIVITALYSIVCVVGLVGNVLVMYIIVRYTKMKTATNIYIFNLALADALVTSTLPFQSVNYLMGTWPFGEFGDALCKMVMSIDYYNINMFTSIFTLTTMSIDRYVAVCHPVKALDFRTPHNAKIVNVCNWILSSAIGLPVMFMASTAVTRKHAHTCALEWTVVKMKDKNDNSVGLVLTASSIVDCKLIFPHPSWYWDTLLKICVFIFAFIMPVLIITVCYGLMILRLKSVRMLSGSQEKDRNLRRITRMVLVVVAVFIVCWTPIHIFVIITALINIPSSTLQTITWHFCIALGYTNSSLNPVLYGYLDENFKRCFREFCTPSPSVLEMQNSSRTGATSRKLPQREHNSANTGERSNQQWHWMSPLPAETAFSFRQDVVKQLSSARAPGTLISARMTDRYNIHSQLEHLQSKYIGTGHADTSKWEWLVNQHRDSYCSYMGHFDLLNYFSVAENESKARVRFNLMEKMLQPCGPPADKPDDA</sequence>
<organism evidence="1 2">
    <name type="scientific">Scortum barcoo</name>
    <name type="common">barcoo grunter</name>
    <dbReference type="NCBI Taxonomy" id="214431"/>
    <lineage>
        <taxon>Eukaryota</taxon>
        <taxon>Metazoa</taxon>
        <taxon>Chordata</taxon>
        <taxon>Craniata</taxon>
        <taxon>Vertebrata</taxon>
        <taxon>Euteleostomi</taxon>
        <taxon>Actinopterygii</taxon>
        <taxon>Neopterygii</taxon>
        <taxon>Teleostei</taxon>
        <taxon>Neoteleostei</taxon>
        <taxon>Acanthomorphata</taxon>
        <taxon>Eupercaria</taxon>
        <taxon>Centrarchiformes</taxon>
        <taxon>Terapontoidei</taxon>
        <taxon>Terapontidae</taxon>
        <taxon>Scortum</taxon>
    </lineage>
</organism>